<dbReference type="InterPro" id="IPR023230">
    <property type="entry name" value="Glyco_hydro_2_CS"/>
</dbReference>
<sequence length="1025" mass="115113">MQLAQCLARRDWENPAVTSLNRLAAHTPQSSWRDPEAARLGQPSASVISLNGDWQFSYFAAPEQVPEAWLQADLPGSQPIPVPSNWQMHGYDIPIYTNIKYPFPCTPPFVPAENPTGCYSTTFDVSAEWLSSGQTRVIFDGVNSAFYLWCNGHWVGYSQDSRLPAEFDLTPYLQAGSNRLAALVLRWSDGNYLEDQDMWRMSGIFRDVSLLHKPATRLANVLARPELDACYRDAQLHLQVDVSGECATHRVAVWLYDGDDAVLCERRAIGTGAIDEKGAYHDRVLLSLSVKAPRLWSAEKPDLYRLVVALETNDGAVVEAEACDVGFRNVEIRNGLLLVNGKAVLIRGTNRHEFHPERGQAVRPEDMLQDVLLMKRYNFNAVRTSHYPNHPYWYQLCDRLGLYVVDEANIETHGMTPMSRLSDDPLWVGAFTERVTRMVQRDFNHPSIIIWSLGNESGHGAVQDSMYSWIKSRDPSRPVQYEGGGANTAATDIVCPMYARVDEDQPFPAVPKWAIKKWIGMPGEDRPLILCEYAHAMNNSLGGFARYWQAFRQYPRLQGGFIWDFVDQGISRISADGQPYWAYGGDFGDTPNDRQFCLNGVFFPDRTPHPSLYEVQKAQQFFQFKLLSTSPLKIAVTSEYLFRHSDNEQLCWQIKQLGELKASGVQTLSVGPEGTAILTLSEQLPPLTAGIDAWLDVSVHMLNDTPWAEAGFAVAKEQWPLPVALAAPAVKSSDAGLTPLLEDKGENWQISAGTQRWWLDKNSGLLTSWQHGDQALLLSPLQEQFVRAPIDNDIGASEADHVDPNAYIARWQAAGLNQLQDRCFSVQAYQGSDGVVIQVDRGHFHADCLLICSQWQYHFTAQGELQLNVTTQVAEGLPSLARIGMVLHLAEQSEQVNWFGRGPHENYPDRQTSAHIGSWQLPLAELHTPYIFPCENGLRCDTRELQLGGLQVSGQFHFRVSPYSTRQLAETRYQYQLQPESGLYLHLDGFHMGIGGDDSWSPSVHADYLLGAGTYRYQVTLKYQA</sequence>
<dbReference type="InterPro" id="IPR004199">
    <property type="entry name" value="B-gal_small/dom_5"/>
</dbReference>
<comment type="catalytic activity">
    <reaction evidence="1 11">
        <text>Hydrolysis of terminal non-reducing beta-D-galactose residues in beta-D-galactosides.</text>
        <dbReference type="EC" id="3.2.1.23"/>
    </reaction>
</comment>
<comment type="caution">
    <text evidence="13">The sequence shown here is derived from an EMBL/GenBank/DDBJ whole genome shotgun (WGS) entry which is preliminary data.</text>
</comment>
<dbReference type="SUPFAM" id="SSF74650">
    <property type="entry name" value="Galactose mutarotase-like"/>
    <property type="match status" value="1"/>
</dbReference>
<evidence type="ECO:0000256" key="5">
    <source>
        <dbReference type="ARBA" id="ARBA00022723"/>
    </source>
</evidence>
<dbReference type="InterPro" id="IPR006104">
    <property type="entry name" value="Glyco_hydro_2_N"/>
</dbReference>
<dbReference type="GO" id="GO:0005990">
    <property type="term" value="P:lactose catabolic process"/>
    <property type="evidence" value="ECO:0007669"/>
    <property type="project" value="TreeGrafter"/>
</dbReference>
<feature type="binding site" evidence="11">
    <location>
        <position position="197"/>
    </location>
    <ligand>
        <name>substrate</name>
    </ligand>
</feature>
<dbReference type="RefSeq" id="WP_281364951.1">
    <property type="nucleotide sequence ID" value="NZ_JACHGR010000009.1"/>
</dbReference>
<dbReference type="GO" id="GO:0009341">
    <property type="term" value="C:beta-galactosidase complex"/>
    <property type="evidence" value="ECO:0007669"/>
    <property type="project" value="InterPro"/>
</dbReference>
<accession>A0A841GPE1</accession>
<dbReference type="NCBIfam" id="NF007074">
    <property type="entry name" value="PRK09525.1"/>
    <property type="match status" value="1"/>
</dbReference>
<feature type="binding site" evidence="11">
    <location>
        <position position="98"/>
    </location>
    <ligand>
        <name>substrate</name>
    </ligand>
</feature>
<feature type="binding site" evidence="11">
    <location>
        <position position="456"/>
    </location>
    <ligand>
        <name>substrate</name>
    </ligand>
</feature>
<evidence type="ECO:0000259" key="12">
    <source>
        <dbReference type="SMART" id="SM01038"/>
    </source>
</evidence>
<evidence type="ECO:0000256" key="3">
    <source>
        <dbReference type="ARBA" id="ARBA00012756"/>
    </source>
</evidence>
<evidence type="ECO:0000256" key="2">
    <source>
        <dbReference type="ARBA" id="ARBA00007401"/>
    </source>
</evidence>
<dbReference type="SUPFAM" id="SSF49303">
    <property type="entry name" value="beta-Galactosidase/glucuronidase domain"/>
    <property type="match status" value="2"/>
</dbReference>
<dbReference type="FunFam" id="3.20.20.80:FF:000018">
    <property type="entry name" value="Beta-galactosidase"/>
    <property type="match status" value="1"/>
</dbReference>
<dbReference type="InterPro" id="IPR050347">
    <property type="entry name" value="Bact_Beta-galactosidase"/>
</dbReference>
<evidence type="ECO:0000256" key="10">
    <source>
        <dbReference type="ARBA" id="ARBA00032230"/>
    </source>
</evidence>
<evidence type="ECO:0000256" key="8">
    <source>
        <dbReference type="ARBA" id="ARBA00023053"/>
    </source>
</evidence>
<dbReference type="GO" id="GO:0030246">
    <property type="term" value="F:carbohydrate binding"/>
    <property type="evidence" value="ECO:0007669"/>
    <property type="project" value="InterPro"/>
</dbReference>
<feature type="binding site" evidence="11">
    <location>
        <position position="592"/>
    </location>
    <ligand>
        <name>Mg(2+)</name>
        <dbReference type="ChEBI" id="CHEBI:18420"/>
        <label>2</label>
    </ligand>
</feature>
<keyword evidence="6 11" id="KW-0378">Hydrolase</keyword>
<feature type="binding site" evidence="11">
    <location>
        <begin position="532"/>
        <end position="535"/>
    </location>
    <ligand>
        <name>substrate</name>
    </ligand>
</feature>
<evidence type="ECO:0000256" key="6">
    <source>
        <dbReference type="ARBA" id="ARBA00022801"/>
    </source>
</evidence>
<dbReference type="HAMAP" id="MF_01687">
    <property type="entry name" value="Beta_gal"/>
    <property type="match status" value="1"/>
</dbReference>
<keyword evidence="8 11" id="KW-0915">Sodium</keyword>
<dbReference type="InterPro" id="IPR006101">
    <property type="entry name" value="Glyco_hydro_2"/>
</dbReference>
<dbReference type="PANTHER" id="PTHR46323">
    <property type="entry name" value="BETA-GALACTOSIDASE"/>
    <property type="match status" value="1"/>
</dbReference>
<dbReference type="InterPro" id="IPR006103">
    <property type="entry name" value="Glyco_hydro_2_cat"/>
</dbReference>
<reference evidence="13 14" key="1">
    <citation type="submission" date="2020-08" db="EMBL/GenBank/DDBJ databases">
        <title>Genomic Encyclopedia of Type Strains, Phase IV (KMG-IV): sequencing the most valuable type-strain genomes for metagenomic binning, comparative biology and taxonomic classification.</title>
        <authorList>
            <person name="Goeker M."/>
        </authorList>
    </citation>
    <scope>NUCLEOTIDE SEQUENCE [LARGE SCALE GENOMIC DNA]</scope>
    <source>
        <strain evidence="13 14">DSM 22975</strain>
    </source>
</reference>
<feature type="binding site" evidence="11">
    <location>
        <position position="599"/>
    </location>
    <ligand>
        <name>Na(+)</name>
        <dbReference type="ChEBI" id="CHEBI:29101"/>
    </ligand>
</feature>
<dbReference type="GO" id="GO:0004565">
    <property type="term" value="F:beta-galactosidase activity"/>
    <property type="evidence" value="ECO:0007669"/>
    <property type="project" value="UniProtKB-EC"/>
</dbReference>
<keyword evidence="14" id="KW-1185">Reference proteome</keyword>
<comment type="similarity">
    <text evidence="2 11">Belongs to the glycosyl hydrolase 2 family.</text>
</comment>
<comment type="cofactor">
    <cofactor evidence="11">
        <name>Mg(2+)</name>
        <dbReference type="ChEBI" id="CHEBI:18420"/>
    </cofactor>
    <text evidence="11">Binds 2 magnesium ions per monomer.</text>
</comment>
<keyword evidence="9 11" id="KW-0326">Glycosidase</keyword>
<dbReference type="AlphaFoldDB" id="A0A841GPE1"/>
<proteinExistence type="inferred from homology"/>
<dbReference type="InterPro" id="IPR008979">
    <property type="entry name" value="Galactose-bd-like_sf"/>
</dbReference>
<feature type="binding site" evidence="11">
    <location>
        <position position="413"/>
    </location>
    <ligand>
        <name>Mg(2+)</name>
        <dbReference type="ChEBI" id="CHEBI:18420"/>
        <label>1</label>
    </ligand>
</feature>
<evidence type="ECO:0000256" key="1">
    <source>
        <dbReference type="ARBA" id="ARBA00001412"/>
    </source>
</evidence>
<dbReference type="PANTHER" id="PTHR46323:SF2">
    <property type="entry name" value="BETA-GALACTOSIDASE"/>
    <property type="match status" value="1"/>
</dbReference>
<dbReference type="InterPro" id="IPR014718">
    <property type="entry name" value="GH-type_carb-bd"/>
</dbReference>
<dbReference type="InterPro" id="IPR036156">
    <property type="entry name" value="Beta-gal/glucu_dom_sf"/>
</dbReference>
<feature type="binding site" evidence="11">
    <location>
        <position position="599"/>
    </location>
    <ligand>
        <name>substrate</name>
    </ligand>
</feature>
<dbReference type="PRINTS" id="PR00132">
    <property type="entry name" value="GLHYDRLASE2"/>
</dbReference>
<dbReference type="SUPFAM" id="SSF49785">
    <property type="entry name" value="Galactose-binding domain-like"/>
    <property type="match status" value="1"/>
</dbReference>
<dbReference type="Gene3D" id="2.70.98.10">
    <property type="match status" value="1"/>
</dbReference>
<dbReference type="InterPro" id="IPR032312">
    <property type="entry name" value="LacZ_4"/>
</dbReference>
<protein>
    <recommendedName>
        <fullName evidence="4 11">Beta-galactosidase</fullName>
        <shortName evidence="11">Beta-gal</shortName>
        <ecNumber evidence="3 11">3.2.1.23</ecNumber>
    </recommendedName>
    <alternativeName>
        <fullName evidence="10 11">Lactase</fullName>
    </alternativeName>
</protein>
<comment type="subunit">
    <text evidence="11">Homotetramer.</text>
</comment>
<dbReference type="Gene3D" id="2.60.120.260">
    <property type="entry name" value="Galactose-binding domain-like"/>
    <property type="match status" value="1"/>
</dbReference>
<dbReference type="Pfam" id="PF00703">
    <property type="entry name" value="Glyco_hydro_2"/>
    <property type="match status" value="1"/>
</dbReference>
<dbReference type="SUPFAM" id="SSF51445">
    <property type="entry name" value="(Trans)glycosidases"/>
    <property type="match status" value="1"/>
</dbReference>
<feature type="site" description="Transition state stabilizer" evidence="11">
    <location>
        <position position="352"/>
    </location>
</feature>
<dbReference type="Pfam" id="PF02837">
    <property type="entry name" value="Glyco_hydro_2_N"/>
    <property type="match status" value="1"/>
</dbReference>
<keyword evidence="7 11" id="KW-0460">Magnesium</keyword>
<feature type="active site" description="Proton donor" evidence="11">
    <location>
        <position position="456"/>
    </location>
</feature>
<dbReference type="InterPro" id="IPR017853">
    <property type="entry name" value="GH"/>
</dbReference>
<feature type="domain" description="Beta galactosidase small chain/" evidence="12">
    <location>
        <begin position="749"/>
        <end position="1022"/>
    </location>
</feature>
<dbReference type="EC" id="3.2.1.23" evidence="3 11"/>
<feature type="binding site" evidence="11">
    <location>
        <position position="197"/>
    </location>
    <ligand>
        <name>Na(+)</name>
        <dbReference type="ChEBI" id="CHEBI:29101"/>
    </ligand>
</feature>
<feature type="binding site" evidence="11">
    <location>
        <position position="456"/>
    </location>
    <ligand>
        <name>Mg(2+)</name>
        <dbReference type="ChEBI" id="CHEBI:18420"/>
        <label>1</label>
    </ligand>
</feature>
<dbReference type="Pfam" id="PF02836">
    <property type="entry name" value="Glyco_hydro_2_C"/>
    <property type="match status" value="1"/>
</dbReference>
<evidence type="ECO:0000313" key="14">
    <source>
        <dbReference type="Proteomes" id="UP000585721"/>
    </source>
</evidence>
<organism evidence="13 14">
    <name type="scientific">Tolumonas osonensis</name>
    <dbReference type="NCBI Taxonomy" id="675874"/>
    <lineage>
        <taxon>Bacteria</taxon>
        <taxon>Pseudomonadati</taxon>
        <taxon>Pseudomonadota</taxon>
        <taxon>Gammaproteobacteria</taxon>
        <taxon>Aeromonadales</taxon>
        <taxon>Aeromonadaceae</taxon>
        <taxon>Tolumonas</taxon>
    </lineage>
</organism>
<dbReference type="Proteomes" id="UP000585721">
    <property type="component" value="Unassembled WGS sequence"/>
</dbReference>
<evidence type="ECO:0000256" key="4">
    <source>
        <dbReference type="ARBA" id="ARBA00013303"/>
    </source>
</evidence>
<evidence type="ECO:0000256" key="9">
    <source>
        <dbReference type="ARBA" id="ARBA00023295"/>
    </source>
</evidence>
<feature type="active site" description="Nucleophile" evidence="11">
    <location>
        <position position="532"/>
    </location>
</feature>
<dbReference type="Pfam" id="PF02929">
    <property type="entry name" value="Bgal_small_N"/>
    <property type="match status" value="1"/>
</dbReference>
<dbReference type="PROSITE" id="PS00719">
    <property type="entry name" value="GLYCOSYL_HYDROL_F2_1"/>
    <property type="match status" value="1"/>
</dbReference>
<dbReference type="GO" id="GO:0000287">
    <property type="term" value="F:magnesium ion binding"/>
    <property type="evidence" value="ECO:0007669"/>
    <property type="project" value="UniProtKB-UniRule"/>
</dbReference>
<name>A0A841GPE1_9GAMM</name>
<gene>
    <name evidence="11" type="primary">lacZ</name>
    <name evidence="13" type="ORF">HNR75_002669</name>
</gene>
<feature type="binding site" evidence="11">
    <location>
        <position position="1000"/>
    </location>
    <ligand>
        <name>substrate</name>
    </ligand>
</feature>
<dbReference type="SMART" id="SM01038">
    <property type="entry name" value="Bgal_small_N"/>
    <property type="match status" value="1"/>
</dbReference>
<feature type="site" description="Transition state stabilizer" evidence="11">
    <location>
        <position position="386"/>
    </location>
</feature>
<dbReference type="InterPro" id="IPR023933">
    <property type="entry name" value="Glyco_hydro_2_beta_Galsidase"/>
</dbReference>
<keyword evidence="5 11" id="KW-0479">Metal-binding</keyword>
<comment type="cofactor">
    <cofactor evidence="11">
        <name>Na(+)</name>
        <dbReference type="ChEBI" id="CHEBI:29101"/>
    </cofactor>
    <text evidence="11">Binds 1 sodium ion per monomer.</text>
</comment>
<evidence type="ECO:0000256" key="7">
    <source>
        <dbReference type="ARBA" id="ARBA00022842"/>
    </source>
</evidence>
<evidence type="ECO:0000313" key="13">
    <source>
        <dbReference type="EMBL" id="MBB6056730.1"/>
    </source>
</evidence>
<feature type="binding site" evidence="11">
    <location>
        <position position="596"/>
    </location>
    <ligand>
        <name>Na(+)</name>
        <dbReference type="ChEBI" id="CHEBI:29101"/>
    </ligand>
</feature>
<dbReference type="InterPro" id="IPR006102">
    <property type="entry name" value="Ig-like_GH2"/>
</dbReference>
<dbReference type="InterPro" id="IPR013783">
    <property type="entry name" value="Ig-like_fold"/>
</dbReference>
<dbReference type="Gene3D" id="2.60.40.10">
    <property type="entry name" value="Immunoglobulins"/>
    <property type="match status" value="2"/>
</dbReference>
<dbReference type="Pfam" id="PF16353">
    <property type="entry name" value="LacZ_4"/>
    <property type="match status" value="1"/>
</dbReference>
<dbReference type="InterPro" id="IPR011013">
    <property type="entry name" value="Gal_mutarotase_sf_dom"/>
</dbReference>
<feature type="binding site" evidence="11">
    <location>
        <position position="411"/>
    </location>
    <ligand>
        <name>Mg(2+)</name>
        <dbReference type="ChEBI" id="CHEBI:18420"/>
        <label>1</label>
    </ligand>
</feature>
<dbReference type="EMBL" id="JACHGR010000009">
    <property type="protein sequence ID" value="MBB6056730.1"/>
    <property type="molecule type" value="Genomic_DNA"/>
</dbReference>
<evidence type="ECO:0000256" key="11">
    <source>
        <dbReference type="HAMAP-Rule" id="MF_01687"/>
    </source>
</evidence>
<dbReference type="Gene3D" id="3.20.20.80">
    <property type="entry name" value="Glycosidases"/>
    <property type="match status" value="1"/>
</dbReference>
<dbReference type="FunFam" id="2.60.40.10:FF:000680">
    <property type="entry name" value="Beta-galactosidase"/>
    <property type="match status" value="1"/>
</dbReference>